<evidence type="ECO:0000313" key="3">
    <source>
        <dbReference type="Proteomes" id="UP000887574"/>
    </source>
</evidence>
<name>A0A915ELR6_9BILA</name>
<dbReference type="InterPro" id="IPR020556">
    <property type="entry name" value="Amidase_CS"/>
</dbReference>
<proteinExistence type="inferred from homology"/>
<sequence>MLVRTLHPLLRAFSVSYFWVINFAFWLCNFCKHKRSVDQPVNELLLISGVEAAAMIRRGELKSEELVEAYIDRIAHVNGLINAMVADNFQAAKDLAQQIDFYLDQLDKSSDEYANLAKTKPLLGIPFTIKDNVFVKGFLCTAGVPARKNIPACVDDAEAVKRLKGAGAIVLCITNVPELALWWETSNYIYGCSNNPYDLRRTPGGSSGGEGALISAAGSVIGLGNDVGGSIRIPALFNGIFGLKPGPDVVPSRGLFPQIVGGYLAQMATAVPLCRYAKDLPLMLRVLAGDEIADRRLRLAERVDFRKVRVFYMEDLKSLLCEDLHPEMRLSVRKAAKYFEKKYDRSTTVWICFDEADFPKITQAMSNFEYNVNPVWELLKWCFRQSEHTLPAIITAIHTSLPPPSKQLKGFVDSKRDQLRREIIDLLGDDGILIFPAFSTTAHSTTKIVAAPDQERLLIAAAQDLEEGFGDGHRQPEYDFIEK</sequence>
<organism evidence="3 4">
    <name type="scientific">Ditylenchus dipsaci</name>
    <dbReference type="NCBI Taxonomy" id="166011"/>
    <lineage>
        <taxon>Eukaryota</taxon>
        <taxon>Metazoa</taxon>
        <taxon>Ecdysozoa</taxon>
        <taxon>Nematoda</taxon>
        <taxon>Chromadorea</taxon>
        <taxon>Rhabditida</taxon>
        <taxon>Tylenchina</taxon>
        <taxon>Tylenchomorpha</taxon>
        <taxon>Sphaerularioidea</taxon>
        <taxon>Anguinidae</taxon>
        <taxon>Anguininae</taxon>
        <taxon>Ditylenchus</taxon>
    </lineage>
</organism>
<dbReference type="WBParaSite" id="jg7235">
    <property type="protein sequence ID" value="jg7235"/>
    <property type="gene ID" value="jg7235"/>
</dbReference>
<dbReference type="PANTHER" id="PTHR43372">
    <property type="entry name" value="FATTY-ACID AMIDE HYDROLASE"/>
    <property type="match status" value="1"/>
</dbReference>
<dbReference type="InterPro" id="IPR052739">
    <property type="entry name" value="FAAH2"/>
</dbReference>
<dbReference type="PANTHER" id="PTHR43372:SF4">
    <property type="entry name" value="FATTY-ACID AMIDE HYDROLASE 2"/>
    <property type="match status" value="1"/>
</dbReference>
<comment type="similarity">
    <text evidence="1">Belongs to the amidase family.</text>
</comment>
<accession>A0A915ELR6</accession>
<dbReference type="SUPFAM" id="SSF75304">
    <property type="entry name" value="Amidase signature (AS) enzymes"/>
    <property type="match status" value="1"/>
</dbReference>
<evidence type="ECO:0000313" key="4">
    <source>
        <dbReference type="WBParaSite" id="jg7235"/>
    </source>
</evidence>
<feature type="domain" description="Amidase" evidence="2">
    <location>
        <begin position="65"/>
        <end position="342"/>
    </location>
</feature>
<dbReference type="AlphaFoldDB" id="A0A915ELR6"/>
<dbReference type="GO" id="GO:0012505">
    <property type="term" value="C:endomembrane system"/>
    <property type="evidence" value="ECO:0007669"/>
    <property type="project" value="TreeGrafter"/>
</dbReference>
<dbReference type="Pfam" id="PF01425">
    <property type="entry name" value="Amidase"/>
    <property type="match status" value="1"/>
</dbReference>
<keyword evidence="3" id="KW-1185">Reference proteome</keyword>
<evidence type="ECO:0000256" key="1">
    <source>
        <dbReference type="ARBA" id="ARBA00009199"/>
    </source>
</evidence>
<dbReference type="Proteomes" id="UP000887574">
    <property type="component" value="Unplaced"/>
</dbReference>
<protein>
    <submittedName>
        <fullName evidence="4">Amidase domain-containing protein</fullName>
    </submittedName>
</protein>
<dbReference type="PROSITE" id="PS00571">
    <property type="entry name" value="AMIDASES"/>
    <property type="match status" value="1"/>
</dbReference>
<dbReference type="Gene3D" id="3.90.1300.10">
    <property type="entry name" value="Amidase signature (AS) domain"/>
    <property type="match status" value="1"/>
</dbReference>
<dbReference type="InterPro" id="IPR023631">
    <property type="entry name" value="Amidase_dom"/>
</dbReference>
<dbReference type="InterPro" id="IPR036928">
    <property type="entry name" value="AS_sf"/>
</dbReference>
<reference evidence="4" key="1">
    <citation type="submission" date="2022-11" db="UniProtKB">
        <authorList>
            <consortium name="WormBaseParasite"/>
        </authorList>
    </citation>
    <scope>IDENTIFICATION</scope>
</reference>
<evidence type="ECO:0000259" key="2">
    <source>
        <dbReference type="Pfam" id="PF01425"/>
    </source>
</evidence>